<keyword evidence="2" id="KW-0813">Transport</keyword>
<sequence length="480" mass="48502">MPRTVEDSPEATLRRPSFPTWLIVLTACAGQFLVVLDVSVVNVALPSMRTDLALSDAGLQWVVNAYSIAFAGFMLLGGRAGDLFGRKRMFVVGLALFTVASLAGGLAQEGWQLLVARAAQGLGAAVLAPSSLTLITAAAPEGPARARAIATWSAVGAGGGAAGGLVGGVLTDGLSWRWVLLINVPIGALVVLAALRWLTESRAHEGRRLDLPGAVLVTGGLAVLAYGIVQTEAEGWSSASTLVPLLGGLALLALFAVVEGRAKAPLMPLALLKVRAVWSANAAMLVCGGAMMSMWYLMTLYAQNALGYTPLHAGLALIPSSLSVVLGSKNAPRVMRRIGARNTAVIGAAVAAVGFLWQSAMTVDSGFATGILGPGILMMLGAGLSGTPLAALGTSGAAPGDAGLVSGMINTSRTMGGALGLAALSTVAAARTAGSTTPEALTEGYALAFRVSGFALIGGVLLMLVSLPRSGQAARRAEGG</sequence>
<keyword evidence="11" id="KW-1185">Reference proteome</keyword>
<keyword evidence="6 8" id="KW-0472">Membrane</keyword>
<dbReference type="PROSITE" id="PS51257">
    <property type="entry name" value="PROKAR_LIPOPROTEIN"/>
    <property type="match status" value="1"/>
</dbReference>
<gene>
    <name evidence="10" type="ORF">B1H18_20605</name>
</gene>
<keyword evidence="3" id="KW-1003">Cell membrane</keyword>
<evidence type="ECO:0000256" key="3">
    <source>
        <dbReference type="ARBA" id="ARBA00022475"/>
    </source>
</evidence>
<feature type="transmembrane region" description="Helical" evidence="8">
    <location>
        <begin position="114"/>
        <end position="137"/>
    </location>
</feature>
<dbReference type="GO" id="GO:0046677">
    <property type="term" value="P:response to antibiotic"/>
    <property type="evidence" value="ECO:0007669"/>
    <property type="project" value="UniProtKB-KW"/>
</dbReference>
<dbReference type="Proteomes" id="UP000190539">
    <property type="component" value="Unassembled WGS sequence"/>
</dbReference>
<evidence type="ECO:0000256" key="8">
    <source>
        <dbReference type="SAM" id="Phobius"/>
    </source>
</evidence>
<dbReference type="InterPro" id="IPR020846">
    <property type="entry name" value="MFS_dom"/>
</dbReference>
<evidence type="ECO:0000256" key="4">
    <source>
        <dbReference type="ARBA" id="ARBA00022692"/>
    </source>
</evidence>
<evidence type="ECO:0000256" key="6">
    <source>
        <dbReference type="ARBA" id="ARBA00023136"/>
    </source>
</evidence>
<feature type="transmembrane region" description="Helical" evidence="8">
    <location>
        <begin position="235"/>
        <end position="258"/>
    </location>
</feature>
<dbReference type="RefSeq" id="WP_077969692.1">
    <property type="nucleotide sequence ID" value="NZ_MVFC01000017.1"/>
</dbReference>
<feature type="transmembrane region" description="Helical" evidence="8">
    <location>
        <begin position="21"/>
        <end position="45"/>
    </location>
</feature>
<feature type="transmembrane region" description="Helical" evidence="8">
    <location>
        <begin position="57"/>
        <end position="77"/>
    </location>
</feature>
<dbReference type="GO" id="GO:0022857">
    <property type="term" value="F:transmembrane transporter activity"/>
    <property type="evidence" value="ECO:0007669"/>
    <property type="project" value="InterPro"/>
</dbReference>
<feature type="transmembrane region" description="Helical" evidence="8">
    <location>
        <begin position="310"/>
        <end position="327"/>
    </location>
</feature>
<evidence type="ECO:0000256" key="7">
    <source>
        <dbReference type="ARBA" id="ARBA00023251"/>
    </source>
</evidence>
<feature type="transmembrane region" description="Helical" evidence="8">
    <location>
        <begin position="414"/>
        <end position="433"/>
    </location>
</feature>
<proteinExistence type="predicted"/>
<feature type="transmembrane region" description="Helical" evidence="8">
    <location>
        <begin position="278"/>
        <end position="298"/>
    </location>
</feature>
<feature type="transmembrane region" description="Helical" evidence="8">
    <location>
        <begin position="149"/>
        <end position="170"/>
    </location>
</feature>
<dbReference type="PANTHER" id="PTHR42718:SF46">
    <property type="entry name" value="BLR6921 PROTEIN"/>
    <property type="match status" value="1"/>
</dbReference>
<feature type="transmembrane region" description="Helical" evidence="8">
    <location>
        <begin position="176"/>
        <end position="199"/>
    </location>
</feature>
<dbReference type="Gene3D" id="1.20.1250.20">
    <property type="entry name" value="MFS general substrate transporter like domains"/>
    <property type="match status" value="1"/>
</dbReference>
<feature type="domain" description="Major facilitator superfamily (MFS) profile" evidence="9">
    <location>
        <begin position="23"/>
        <end position="471"/>
    </location>
</feature>
<dbReference type="STRING" id="83656.B1H18_20605"/>
<comment type="caution">
    <text evidence="10">The sequence shown here is derived from an EMBL/GenBank/DDBJ whole genome shotgun (WGS) entry which is preliminary data.</text>
</comment>
<keyword evidence="5 8" id="KW-1133">Transmembrane helix</keyword>
<evidence type="ECO:0000256" key="5">
    <source>
        <dbReference type="ARBA" id="ARBA00022989"/>
    </source>
</evidence>
<dbReference type="GO" id="GO:0005886">
    <property type="term" value="C:plasma membrane"/>
    <property type="evidence" value="ECO:0007669"/>
    <property type="project" value="UniProtKB-SubCell"/>
</dbReference>
<evidence type="ECO:0000313" key="10">
    <source>
        <dbReference type="EMBL" id="OON76713.1"/>
    </source>
</evidence>
<dbReference type="AlphaFoldDB" id="A0A1V4A6I8"/>
<evidence type="ECO:0000256" key="1">
    <source>
        <dbReference type="ARBA" id="ARBA00004651"/>
    </source>
</evidence>
<dbReference type="CDD" id="cd17321">
    <property type="entry name" value="MFS_MMR_MDR_like"/>
    <property type="match status" value="1"/>
</dbReference>
<evidence type="ECO:0000259" key="9">
    <source>
        <dbReference type="PROSITE" id="PS50850"/>
    </source>
</evidence>
<dbReference type="Pfam" id="PF07690">
    <property type="entry name" value="MFS_1"/>
    <property type="match status" value="1"/>
</dbReference>
<feature type="transmembrane region" description="Helical" evidence="8">
    <location>
        <begin position="371"/>
        <end position="393"/>
    </location>
</feature>
<name>A0A1V4A6I8_9ACTN</name>
<dbReference type="PROSITE" id="PS50850">
    <property type="entry name" value="MFS"/>
    <property type="match status" value="1"/>
</dbReference>
<dbReference type="Gene3D" id="1.20.1720.10">
    <property type="entry name" value="Multidrug resistance protein D"/>
    <property type="match status" value="1"/>
</dbReference>
<comment type="subcellular location">
    <subcellularLocation>
        <location evidence="1">Cell membrane</location>
        <topology evidence="1">Multi-pass membrane protein</topology>
    </subcellularLocation>
</comment>
<dbReference type="InterPro" id="IPR011701">
    <property type="entry name" value="MFS"/>
</dbReference>
<feature type="transmembrane region" description="Helical" evidence="8">
    <location>
        <begin position="445"/>
        <end position="467"/>
    </location>
</feature>
<keyword evidence="7" id="KW-0046">Antibiotic resistance</keyword>
<protein>
    <submittedName>
        <fullName evidence="10">MFS transporter</fullName>
    </submittedName>
</protein>
<reference evidence="10 11" key="1">
    <citation type="submission" date="2017-02" db="EMBL/GenBank/DDBJ databases">
        <title>Draft Genome Sequence of Streptomyces tsukubaensis F601, a Producer of the immunosuppressant tacrolimus FK506.</title>
        <authorList>
            <person name="Zong G."/>
            <person name="Zhong C."/>
            <person name="Fu J."/>
            <person name="Qin R."/>
            <person name="Cao G."/>
        </authorList>
    </citation>
    <scope>NUCLEOTIDE SEQUENCE [LARGE SCALE GENOMIC DNA]</scope>
    <source>
        <strain evidence="10 11">F601</strain>
    </source>
</reference>
<organism evidence="10 11">
    <name type="scientific">Streptomyces tsukubensis</name>
    <dbReference type="NCBI Taxonomy" id="83656"/>
    <lineage>
        <taxon>Bacteria</taxon>
        <taxon>Bacillati</taxon>
        <taxon>Actinomycetota</taxon>
        <taxon>Actinomycetes</taxon>
        <taxon>Kitasatosporales</taxon>
        <taxon>Streptomycetaceae</taxon>
        <taxon>Streptomyces</taxon>
    </lineage>
</organism>
<dbReference type="EMBL" id="MVFC01000017">
    <property type="protein sequence ID" value="OON76713.1"/>
    <property type="molecule type" value="Genomic_DNA"/>
</dbReference>
<dbReference type="InterPro" id="IPR036259">
    <property type="entry name" value="MFS_trans_sf"/>
</dbReference>
<accession>A0A1V4A6I8</accession>
<keyword evidence="4 8" id="KW-0812">Transmembrane</keyword>
<feature type="transmembrane region" description="Helical" evidence="8">
    <location>
        <begin position="339"/>
        <end position="359"/>
    </location>
</feature>
<dbReference type="PANTHER" id="PTHR42718">
    <property type="entry name" value="MAJOR FACILITATOR SUPERFAMILY MULTIDRUG TRANSPORTER MFSC"/>
    <property type="match status" value="1"/>
</dbReference>
<evidence type="ECO:0000256" key="2">
    <source>
        <dbReference type="ARBA" id="ARBA00022448"/>
    </source>
</evidence>
<evidence type="ECO:0000313" key="11">
    <source>
        <dbReference type="Proteomes" id="UP000190539"/>
    </source>
</evidence>
<feature type="transmembrane region" description="Helical" evidence="8">
    <location>
        <begin position="211"/>
        <end position="229"/>
    </location>
</feature>
<feature type="transmembrane region" description="Helical" evidence="8">
    <location>
        <begin position="89"/>
        <end position="108"/>
    </location>
</feature>
<dbReference type="SUPFAM" id="SSF103473">
    <property type="entry name" value="MFS general substrate transporter"/>
    <property type="match status" value="1"/>
</dbReference>